<keyword evidence="3" id="KW-1185">Reference proteome</keyword>
<dbReference type="EMBL" id="LXEV01000024">
    <property type="protein sequence ID" value="OAT46418.1"/>
    <property type="molecule type" value="Genomic_DNA"/>
</dbReference>
<comment type="caution">
    <text evidence="2">The sequence shown here is derived from an EMBL/GenBank/DDBJ whole genome shotgun (WGS) entry which is preliminary data.</text>
</comment>
<accession>A0AAJ3HRN6</accession>
<evidence type="ECO:0000313" key="2">
    <source>
        <dbReference type="EMBL" id="OAT46418.1"/>
    </source>
</evidence>
<dbReference type="AlphaFoldDB" id="A0AAJ3HRN6"/>
<sequence length="228" mass="25973">MVTKNNKSLYKKLNELELQGYIPYKTYKKLQQKRWQWKSSPSGIHYFTPNNPLEMGRYNDPSGRTGVCYTADYAVIAIAESLGRIYQNNKAVIIGLSDLQKAQIYTLTTTRKVKIIDMLRLSGILHITVDKMMGKNYGTTQTIVDWAANTPALNYDGIAYPSRHYAGICTAFWARKEIIPPLIDVSVCSVDLYIDNKKENFPQNWVEKDISGLEIITETLNFTLNGDD</sequence>
<reference evidence="2 3" key="1">
    <citation type="submission" date="2016-04" db="EMBL/GenBank/DDBJ databases">
        <title>ATOL: Assembling a taxonomically balanced genome-scale reconstruction of the evolutionary history of the Enterobacteriaceae.</title>
        <authorList>
            <person name="Plunkett G.III."/>
            <person name="Neeno-Eckwall E.C."/>
            <person name="Glasner J.D."/>
            <person name="Perna N.T."/>
        </authorList>
    </citation>
    <scope>NUCLEOTIDE SEQUENCE [LARGE SCALE GENOMIC DNA]</scope>
    <source>
        <strain evidence="2 3">ATCC 700826</strain>
    </source>
</reference>
<organism evidence="2 3">
    <name type="scientific">Proteus hauseri ATCC 700826</name>
    <dbReference type="NCBI Taxonomy" id="1354271"/>
    <lineage>
        <taxon>Bacteria</taxon>
        <taxon>Pseudomonadati</taxon>
        <taxon>Pseudomonadota</taxon>
        <taxon>Gammaproteobacteria</taxon>
        <taxon>Enterobacterales</taxon>
        <taxon>Morganellaceae</taxon>
        <taxon>Proteus</taxon>
    </lineage>
</organism>
<evidence type="ECO:0000313" key="3">
    <source>
        <dbReference type="Proteomes" id="UP000078250"/>
    </source>
</evidence>
<evidence type="ECO:0000259" key="1">
    <source>
        <dbReference type="Pfam" id="PF08808"/>
    </source>
</evidence>
<dbReference type="Proteomes" id="UP000078250">
    <property type="component" value="Unassembled WGS sequence"/>
</dbReference>
<gene>
    <name evidence="2" type="ORF">M997_2295</name>
</gene>
<proteinExistence type="predicted"/>
<dbReference type="RefSeq" id="WP_064720252.1">
    <property type="nucleotide sequence ID" value="NZ_LXEV01000024.1"/>
</dbReference>
<name>A0AAJ3HRN6_PROHU</name>
<dbReference type="Pfam" id="PF08808">
    <property type="entry name" value="RES"/>
    <property type="match status" value="1"/>
</dbReference>
<dbReference type="InterPro" id="IPR014914">
    <property type="entry name" value="RES_dom"/>
</dbReference>
<feature type="domain" description="RES" evidence="1">
    <location>
        <begin position="49"/>
        <end position="174"/>
    </location>
</feature>
<protein>
    <recommendedName>
        <fullName evidence="1">RES domain-containing protein</fullName>
    </recommendedName>
</protein>